<organism evidence="2 3">
    <name type="scientific">Malaciobacter marinus</name>
    <dbReference type="NCBI Taxonomy" id="505249"/>
    <lineage>
        <taxon>Bacteria</taxon>
        <taxon>Pseudomonadati</taxon>
        <taxon>Campylobacterota</taxon>
        <taxon>Epsilonproteobacteria</taxon>
        <taxon>Campylobacterales</taxon>
        <taxon>Arcobacteraceae</taxon>
        <taxon>Malaciobacter</taxon>
    </lineage>
</organism>
<keyword evidence="1" id="KW-0175">Coiled coil</keyword>
<dbReference type="SUPFAM" id="SSF52540">
    <property type="entry name" value="P-loop containing nucleoside triphosphate hydrolases"/>
    <property type="match status" value="1"/>
</dbReference>
<dbReference type="RefSeq" id="WP_104411527.1">
    <property type="nucleotide sequence ID" value="NZ_PTIW01000001.1"/>
</dbReference>
<dbReference type="AlphaFoldDB" id="A0AB37A051"/>
<evidence type="ECO:0000313" key="2">
    <source>
        <dbReference type="EMBL" id="PPK62817.1"/>
    </source>
</evidence>
<evidence type="ECO:0000313" key="3">
    <source>
        <dbReference type="Proteomes" id="UP000239861"/>
    </source>
</evidence>
<gene>
    <name evidence="2" type="ORF">B0F89_10115</name>
</gene>
<dbReference type="Gene3D" id="3.40.50.300">
    <property type="entry name" value="P-loop containing nucleotide triphosphate hydrolases"/>
    <property type="match status" value="2"/>
</dbReference>
<feature type="coiled-coil region" evidence="1">
    <location>
        <begin position="499"/>
        <end position="533"/>
    </location>
</feature>
<sequence>MKEHAKAYLKEFASSQPNWLKALIYGTIETNGDISTDKKNEIFSSLKNDTPLTINEPNINSVNSDNEIRLISLEHINGVNALKQNQTIKFHNDVTILYGLNGAGKSSYFKVLNEIVGGNQKKNILSNIYLDTPQSIDVEISFQEKTEQIQSINWNGSNRSLDLLNKCKVFDSSYLNGLLETRKADSTLIQPLGLNLFSYLVILIDEFKQKLNDDANKKRFEKPILELQYFRDEIKKSFENHEVTEKIKTQIMELSIFTTENSQKLKTTKKELEDLKQINIQDKIKLKNNDKIDVDSIKTNLETLHKELSTLYIDTKKELELFIKNKEASNLAKKQFEILSTIPNSDNSEWKDFIKTAEKYHQKVDDGDKVCIYCRQPLQDENAIALVKAYGEFLKDESEQKLTNSTKQINDLKVKVEATSTNIVIKDNIQKILEEHKMESTEKTLFETIIAINTELSLGKVKILEKLDEQNLDLDINLSDITNISAKLNSISSDIQEDINKLSEDNAKKVIEIDKLEKTLKELQENESISNQQVSIKKWFEIDLEEKNLRDKISKVNTTSITALSKKAHDSLLTENLKKVFKEELSFLGYQNLDVKIETAKGEKGISSTKLILSKKNDVKTILSEGEQKAVALALFITEAKIQKSKNPIIMDDPVNSLDHKIAGKFAQRLLNLDNQIILFNHNRLFLDAFETSKANHICKNFDGGCNSNGKHIRIYQINNEGLNAKGVLSNYKLNKARVHIKEANSLLNKSPFDNELKVASLLRKTVECVIDEVVFNNQLPTKYSNKNSRIAWSELKNLKNDSAIIDTLEAIHGRVSGGEMHNGTENEENPIEIDEFNTMISNIENILGTSQ</sequence>
<protein>
    <submittedName>
        <fullName evidence="2">Wobble nucleotide-excising tRNase</fullName>
    </submittedName>
</protein>
<evidence type="ECO:0000256" key="1">
    <source>
        <dbReference type="SAM" id="Coils"/>
    </source>
</evidence>
<reference evidence="2 3" key="1">
    <citation type="submission" date="2018-02" db="EMBL/GenBank/DDBJ databases">
        <title>Subsurface microbial communities from deep shales in Ohio and West Virginia, USA.</title>
        <authorList>
            <person name="Wrighton K."/>
        </authorList>
    </citation>
    <scope>NUCLEOTIDE SEQUENCE [LARGE SCALE GENOMIC DNA]</scope>
    <source>
        <strain evidence="2 3">MARC-MIP3H16</strain>
    </source>
</reference>
<proteinExistence type="predicted"/>
<dbReference type="Proteomes" id="UP000239861">
    <property type="component" value="Unassembled WGS sequence"/>
</dbReference>
<accession>A0AB37A051</accession>
<name>A0AB37A051_9BACT</name>
<dbReference type="InterPro" id="IPR027417">
    <property type="entry name" value="P-loop_NTPase"/>
</dbReference>
<comment type="caution">
    <text evidence="2">The sequence shown here is derived from an EMBL/GenBank/DDBJ whole genome shotgun (WGS) entry which is preliminary data.</text>
</comment>
<dbReference type="EMBL" id="PTIW01000001">
    <property type="protein sequence ID" value="PPK62817.1"/>
    <property type="molecule type" value="Genomic_DNA"/>
</dbReference>